<dbReference type="GeneID" id="80881529"/>
<evidence type="ECO:0000313" key="4">
    <source>
        <dbReference type="Proteomes" id="UP001217417"/>
    </source>
</evidence>
<organism evidence="3 4">
    <name type="scientific">Lipomyces tetrasporus</name>
    <dbReference type="NCBI Taxonomy" id="54092"/>
    <lineage>
        <taxon>Eukaryota</taxon>
        <taxon>Fungi</taxon>
        <taxon>Dikarya</taxon>
        <taxon>Ascomycota</taxon>
        <taxon>Saccharomycotina</taxon>
        <taxon>Lipomycetes</taxon>
        <taxon>Lipomycetales</taxon>
        <taxon>Lipomycetaceae</taxon>
        <taxon>Lipomyces</taxon>
    </lineage>
</organism>
<keyword evidence="1" id="KW-0812">Transmembrane</keyword>
<evidence type="ECO:0000313" key="3">
    <source>
        <dbReference type="EMBL" id="KAJ8104054.1"/>
    </source>
</evidence>
<dbReference type="Proteomes" id="UP001217417">
    <property type="component" value="Unassembled WGS sequence"/>
</dbReference>
<feature type="transmembrane region" description="Helical" evidence="1">
    <location>
        <begin position="304"/>
        <end position="325"/>
    </location>
</feature>
<keyword evidence="2" id="KW-0732">Signal</keyword>
<keyword evidence="1" id="KW-1133">Transmembrane helix</keyword>
<gene>
    <name evidence="3" type="ORF">POJ06DRAFT_243435</name>
</gene>
<dbReference type="AlphaFoldDB" id="A0AAD7QZ34"/>
<reference evidence="3" key="1">
    <citation type="submission" date="2023-03" db="EMBL/GenBank/DDBJ databases">
        <title>Near-Complete genome sequence of Lipomyces tetrasporous NRRL Y-64009, an oleaginous yeast capable of growing on lignocellulosic hydrolysates.</title>
        <authorList>
            <consortium name="Lawrence Berkeley National Laboratory"/>
            <person name="Jagtap S.S."/>
            <person name="Liu J.-J."/>
            <person name="Walukiewicz H.E."/>
            <person name="Pangilinan J."/>
            <person name="Lipzen A."/>
            <person name="Ahrendt S."/>
            <person name="Koriabine M."/>
            <person name="Cobaugh K."/>
            <person name="Salamov A."/>
            <person name="Yoshinaga Y."/>
            <person name="Ng V."/>
            <person name="Daum C."/>
            <person name="Grigoriev I.V."/>
            <person name="Slininger P.J."/>
            <person name="Dien B.S."/>
            <person name="Jin Y.-S."/>
            <person name="Rao C.V."/>
        </authorList>
    </citation>
    <scope>NUCLEOTIDE SEQUENCE</scope>
    <source>
        <strain evidence="3">NRRL Y-64009</strain>
    </source>
</reference>
<dbReference type="RefSeq" id="XP_056047504.1">
    <property type="nucleotide sequence ID" value="XM_056186363.1"/>
</dbReference>
<evidence type="ECO:0000256" key="1">
    <source>
        <dbReference type="SAM" id="Phobius"/>
    </source>
</evidence>
<comment type="caution">
    <text evidence="3">The sequence shown here is derived from an EMBL/GenBank/DDBJ whole genome shotgun (WGS) entry which is preliminary data.</text>
</comment>
<protein>
    <submittedName>
        <fullName evidence="3">Uncharacterized protein</fullName>
    </submittedName>
</protein>
<keyword evidence="4" id="KW-1185">Reference proteome</keyword>
<dbReference type="EMBL" id="JARPMG010000001">
    <property type="protein sequence ID" value="KAJ8104054.1"/>
    <property type="molecule type" value="Genomic_DNA"/>
</dbReference>
<name>A0AAD7QZ34_9ASCO</name>
<feature type="signal peptide" evidence="2">
    <location>
        <begin position="1"/>
        <end position="20"/>
    </location>
</feature>
<keyword evidence="1" id="KW-0472">Membrane</keyword>
<sequence length="372" mass="41410">MHVRAFVIPLLLPLLPLVSGEAKTPGIFPLRPWTRTAPSGTKETVTPFVVEGITMSPRPPVVTPTVAVPWISLKNNGAPLTIKPKIKNGYTEKASPTYGTWFAEETGGLDPDSSSTVAGDAEEGVAAKETIVKTVMNGRYYEGEFERLNPVVRCTPERYLEHGDLEPFCSPASNSELLSGHAYFVTWYSRYFNATKVRISLLDYDTLSITSPSAIHDSSVEENLKEFAFFTSEWVDNELGYYILDIDPKWVGKPFSKAVYVHLESPAEAADDLNVQHVPLVKLLKAPKAMRSSKQRYEEQTLEMAAAIPLCVLVFCAFLAAFHFCTRKSRKIGNIYIGGHRGNRNRQRRRQMTGYEKLEEGDTGNAEIKTVG</sequence>
<dbReference type="Pfam" id="PF14610">
    <property type="entry name" value="Psg1"/>
    <property type="match status" value="1"/>
</dbReference>
<proteinExistence type="predicted"/>
<evidence type="ECO:0000256" key="2">
    <source>
        <dbReference type="SAM" id="SignalP"/>
    </source>
</evidence>
<feature type="chain" id="PRO_5042083715" evidence="2">
    <location>
        <begin position="21"/>
        <end position="372"/>
    </location>
</feature>
<dbReference type="InterPro" id="IPR028000">
    <property type="entry name" value="Pma1"/>
</dbReference>
<accession>A0AAD7QZ34</accession>